<comment type="caution">
    <text evidence="2">The sequence shown here is derived from an EMBL/GenBank/DDBJ whole genome shotgun (WGS) entry which is preliminary data.</text>
</comment>
<sequence length="120" mass="13318">MQIHVNKDSHIRIDEDITERLEATLESAVERFRDRITRLEVHLGDENAAKSGVDDKRCALEARIAGQQPVVVTHHAATVKDAFDGAVERLHNALDSKLGRDSGHKGGASIRHMKADEKPH</sequence>
<protein>
    <submittedName>
        <fullName evidence="2">HPF/RaiA family ribosome-associated protein</fullName>
    </submittedName>
</protein>
<accession>A0ABU7JXX3</accession>
<evidence type="ECO:0000313" key="3">
    <source>
        <dbReference type="Proteomes" id="UP001331936"/>
    </source>
</evidence>
<feature type="region of interest" description="Disordered" evidence="1">
    <location>
        <begin position="94"/>
        <end position="120"/>
    </location>
</feature>
<dbReference type="EMBL" id="JAUZMZ010000196">
    <property type="protein sequence ID" value="MEE2034864.1"/>
    <property type="molecule type" value="Genomic_DNA"/>
</dbReference>
<evidence type="ECO:0000313" key="2">
    <source>
        <dbReference type="EMBL" id="MEE2034864.1"/>
    </source>
</evidence>
<evidence type="ECO:0000256" key="1">
    <source>
        <dbReference type="SAM" id="MobiDB-lite"/>
    </source>
</evidence>
<organism evidence="2 3">
    <name type="scientific">Rhodococcus chondri</name>
    <dbReference type="NCBI Taxonomy" id="3065941"/>
    <lineage>
        <taxon>Bacteria</taxon>
        <taxon>Bacillati</taxon>
        <taxon>Actinomycetota</taxon>
        <taxon>Actinomycetes</taxon>
        <taxon>Mycobacteriales</taxon>
        <taxon>Nocardiaceae</taxon>
        <taxon>Rhodococcus</taxon>
    </lineage>
</organism>
<dbReference type="InterPro" id="IPR036567">
    <property type="entry name" value="RHF-like"/>
</dbReference>
<feature type="compositionally biased region" description="Basic and acidic residues" evidence="1">
    <location>
        <begin position="94"/>
        <end position="104"/>
    </location>
</feature>
<proteinExistence type="predicted"/>
<dbReference type="Pfam" id="PF02482">
    <property type="entry name" value="Ribosomal_S30AE"/>
    <property type="match status" value="1"/>
</dbReference>
<dbReference type="Proteomes" id="UP001331936">
    <property type="component" value="Unassembled WGS sequence"/>
</dbReference>
<name>A0ABU7JXX3_9NOCA</name>
<dbReference type="Gene3D" id="3.30.160.100">
    <property type="entry name" value="Ribosome hibernation promotion factor-like"/>
    <property type="match status" value="1"/>
</dbReference>
<dbReference type="SUPFAM" id="SSF69754">
    <property type="entry name" value="Ribosome binding protein Y (YfiA homologue)"/>
    <property type="match status" value="1"/>
</dbReference>
<dbReference type="InterPro" id="IPR003489">
    <property type="entry name" value="RHF/RaiA"/>
</dbReference>
<keyword evidence="3" id="KW-1185">Reference proteome</keyword>
<gene>
    <name evidence="2" type="ORF">Q8814_22590</name>
</gene>
<dbReference type="RefSeq" id="WP_330154216.1">
    <property type="nucleotide sequence ID" value="NZ_JAUZMZ010000196.1"/>
</dbReference>
<reference evidence="2 3" key="1">
    <citation type="submission" date="2023-08" db="EMBL/GenBank/DDBJ databases">
        <authorList>
            <person name="Girao M."/>
            <person name="Carvalho M.F."/>
        </authorList>
    </citation>
    <scope>NUCLEOTIDE SEQUENCE [LARGE SCALE GENOMIC DNA]</scope>
    <source>
        <strain evidence="2 3">CC-R104</strain>
    </source>
</reference>